<dbReference type="OrthoDB" id="534978at2759"/>
<comment type="caution">
    <text evidence="2">The sequence shown here is derived from an EMBL/GenBank/DDBJ whole genome shotgun (WGS) entry which is preliminary data.</text>
</comment>
<organism evidence="2 3">
    <name type="scientific">Chlorella vulgaris</name>
    <name type="common">Green alga</name>
    <dbReference type="NCBI Taxonomy" id="3077"/>
    <lineage>
        <taxon>Eukaryota</taxon>
        <taxon>Viridiplantae</taxon>
        <taxon>Chlorophyta</taxon>
        <taxon>core chlorophytes</taxon>
        <taxon>Trebouxiophyceae</taxon>
        <taxon>Chlorellales</taxon>
        <taxon>Chlorellaceae</taxon>
        <taxon>Chlorella clade</taxon>
        <taxon>Chlorella</taxon>
    </lineage>
</organism>
<evidence type="ECO:0000256" key="1">
    <source>
        <dbReference type="SAM" id="MobiDB-lite"/>
    </source>
</evidence>
<protein>
    <submittedName>
        <fullName evidence="2">Uncharacterized protein</fullName>
    </submittedName>
</protein>
<dbReference type="Proteomes" id="UP001055712">
    <property type="component" value="Unassembled WGS sequence"/>
</dbReference>
<dbReference type="AlphaFoldDB" id="A0A9D4TT61"/>
<gene>
    <name evidence="2" type="ORF">D9Q98_003452</name>
</gene>
<feature type="region of interest" description="Disordered" evidence="1">
    <location>
        <begin position="33"/>
        <end position="60"/>
    </location>
</feature>
<reference evidence="2" key="2">
    <citation type="submission" date="2020-11" db="EMBL/GenBank/DDBJ databases">
        <authorList>
            <person name="Cecchin M."/>
            <person name="Marcolungo L."/>
            <person name="Rossato M."/>
            <person name="Girolomoni L."/>
            <person name="Cosentino E."/>
            <person name="Cuine S."/>
            <person name="Li-Beisson Y."/>
            <person name="Delledonne M."/>
            <person name="Ballottari M."/>
        </authorList>
    </citation>
    <scope>NUCLEOTIDE SEQUENCE</scope>
    <source>
        <strain evidence="2">211/11P</strain>
        <tissue evidence="2">Whole cell</tissue>
    </source>
</reference>
<name>A0A9D4TT61_CHLVU</name>
<evidence type="ECO:0000313" key="2">
    <source>
        <dbReference type="EMBL" id="KAI3433643.1"/>
    </source>
</evidence>
<accession>A0A9D4TT61</accession>
<keyword evidence="3" id="KW-1185">Reference proteome</keyword>
<evidence type="ECO:0000313" key="3">
    <source>
        <dbReference type="Proteomes" id="UP001055712"/>
    </source>
</evidence>
<reference evidence="2" key="1">
    <citation type="journal article" date="2019" name="Plant J.">
        <title>Chlorella vulgaris genome assembly and annotation reveals the molecular basis for metabolic acclimation to high light conditions.</title>
        <authorList>
            <person name="Cecchin M."/>
            <person name="Marcolungo L."/>
            <person name="Rossato M."/>
            <person name="Girolomoni L."/>
            <person name="Cosentino E."/>
            <person name="Cuine S."/>
            <person name="Li-Beisson Y."/>
            <person name="Delledonne M."/>
            <person name="Ballottari M."/>
        </authorList>
    </citation>
    <scope>NUCLEOTIDE SEQUENCE</scope>
    <source>
        <strain evidence="2">211/11P</strain>
    </source>
</reference>
<feature type="compositionally biased region" description="Basic residues" evidence="1">
    <location>
        <begin position="33"/>
        <end position="43"/>
    </location>
</feature>
<dbReference type="EMBL" id="SIDB01000004">
    <property type="protein sequence ID" value="KAI3433643.1"/>
    <property type="molecule type" value="Genomic_DNA"/>
</dbReference>
<sequence>MLLTIAAQGSLFCCQSATAQRASPLPPRRQRHCACHAAKKKKGGGGSSGDSGPASETHRLQDTIRDSRQQQLVATDMLAKLLQAEDAQQVASQFTDSLDEQFFWTTNTYLAMAKKEKNDDVVSRLELVLKAAFEAKQATLRPEIQLLNRLLSQEVDTEQQRQQLLNAPEAAATLTMNDRYFFQLLGRMQRDVERQPEGQQRAALLSKLESIKQIAEGVAPQQAGSPNA</sequence>
<proteinExistence type="predicted"/>